<name>A0A1H4JVU5_9MICC</name>
<dbReference type="SUPFAM" id="SSF56300">
    <property type="entry name" value="Metallo-dependent phosphatases"/>
    <property type="match status" value="1"/>
</dbReference>
<dbReference type="InterPro" id="IPR004843">
    <property type="entry name" value="Calcineurin-like_PHP"/>
</dbReference>
<dbReference type="EMBL" id="FNSN01000003">
    <property type="protein sequence ID" value="SEB50303.1"/>
    <property type="molecule type" value="Genomic_DNA"/>
</dbReference>
<dbReference type="Proteomes" id="UP000182652">
    <property type="component" value="Unassembled WGS sequence"/>
</dbReference>
<dbReference type="STRING" id="156980.SAMN04489745_0409"/>
<protein>
    <submittedName>
        <fullName evidence="2">Calcineurin-like phosphoesterase</fullName>
    </submittedName>
</protein>
<sequence length="270" mass="29539">MTWLGLTPDDGGQAPDVVIGDVHGALEPLSNALRRQGLLDRMGSWCGGQRTLWLLGDFMDRGPEGSGVVHLVRRLQHQAADDGGAVHALLGNHEVLALGKRRFGALRLETPAGPRSFHDSWQRNGGREQDQRDLSDEDFAWLASLPGMALTGSHLLVHADTTQYLHWGSDITGVNDTLRSRLESDDPLDVWDVWARLTTRHAFRDRPSVARDFLREFGGSRLVHGHSIIADFHGHPAPLTQGPDVYADGLVVDIDGGLYDGGPCIVLHLP</sequence>
<feature type="domain" description="Calcineurin-like phosphoesterase" evidence="1">
    <location>
        <begin position="17"/>
        <end position="227"/>
    </location>
</feature>
<accession>A0A1H4JVU5</accession>
<dbReference type="InterPro" id="IPR029052">
    <property type="entry name" value="Metallo-depent_PP-like"/>
</dbReference>
<reference evidence="2 3" key="1">
    <citation type="submission" date="2016-10" db="EMBL/GenBank/DDBJ databases">
        <authorList>
            <person name="de Groot N.N."/>
        </authorList>
    </citation>
    <scope>NUCLEOTIDE SEQUENCE [LARGE SCALE GENOMIC DNA]</scope>
    <source>
        <strain evidence="2 3">DSM 10495</strain>
    </source>
</reference>
<dbReference type="Pfam" id="PF00149">
    <property type="entry name" value="Metallophos"/>
    <property type="match status" value="1"/>
</dbReference>
<organism evidence="2 3">
    <name type="scientific">Arthrobacter woluwensis</name>
    <dbReference type="NCBI Taxonomy" id="156980"/>
    <lineage>
        <taxon>Bacteria</taxon>
        <taxon>Bacillati</taxon>
        <taxon>Actinomycetota</taxon>
        <taxon>Actinomycetes</taxon>
        <taxon>Micrococcales</taxon>
        <taxon>Micrococcaceae</taxon>
        <taxon>Arthrobacter</taxon>
    </lineage>
</organism>
<dbReference type="AlphaFoldDB" id="A0A1H4JVU5"/>
<evidence type="ECO:0000313" key="3">
    <source>
        <dbReference type="Proteomes" id="UP000182652"/>
    </source>
</evidence>
<dbReference type="Gene3D" id="3.60.21.10">
    <property type="match status" value="1"/>
</dbReference>
<evidence type="ECO:0000313" key="2">
    <source>
        <dbReference type="EMBL" id="SEB50303.1"/>
    </source>
</evidence>
<dbReference type="PANTHER" id="PTHR46546">
    <property type="entry name" value="SHEWANELLA-LIKE PROTEIN PHOSPHATASE 1"/>
    <property type="match status" value="1"/>
</dbReference>
<keyword evidence="3" id="KW-1185">Reference proteome</keyword>
<dbReference type="PANTHER" id="PTHR46546:SF4">
    <property type="entry name" value="SHEWANELLA-LIKE PROTEIN PHOSPHATASE 1"/>
    <property type="match status" value="1"/>
</dbReference>
<dbReference type="RefSeq" id="WP_066213395.1">
    <property type="nucleotide sequence ID" value="NZ_FNSN01000003.1"/>
</dbReference>
<evidence type="ECO:0000259" key="1">
    <source>
        <dbReference type="Pfam" id="PF00149"/>
    </source>
</evidence>
<gene>
    <name evidence="2" type="ORF">SAMN04489745_0409</name>
</gene>
<dbReference type="GO" id="GO:0016787">
    <property type="term" value="F:hydrolase activity"/>
    <property type="evidence" value="ECO:0007669"/>
    <property type="project" value="InterPro"/>
</dbReference>
<proteinExistence type="predicted"/>